<evidence type="ECO:0000313" key="2">
    <source>
        <dbReference type="Proteomes" id="UP000295238"/>
    </source>
</evidence>
<organism evidence="1 2">
    <name type="scientific">Rhizobium deserti</name>
    <dbReference type="NCBI Taxonomy" id="2547961"/>
    <lineage>
        <taxon>Bacteria</taxon>
        <taxon>Pseudomonadati</taxon>
        <taxon>Pseudomonadota</taxon>
        <taxon>Alphaproteobacteria</taxon>
        <taxon>Hyphomicrobiales</taxon>
        <taxon>Rhizobiaceae</taxon>
        <taxon>Rhizobium/Agrobacterium group</taxon>
        <taxon>Rhizobium</taxon>
    </lineage>
</organism>
<sequence length="87" mass="9914">MSYLMLPPLDLDLAHRTADLLRIPHLVCRKRSCRRAGFCKWYGETTKLPYCLRNLDMDQVSLFMLRYEELQAAGTRPASAGSPSQAP</sequence>
<dbReference type="EMBL" id="SMTL01000002">
    <property type="protein sequence ID" value="TDK36742.1"/>
    <property type="molecule type" value="Genomic_DNA"/>
</dbReference>
<dbReference type="Proteomes" id="UP000295238">
    <property type="component" value="Unassembled WGS sequence"/>
</dbReference>
<comment type="caution">
    <text evidence="1">The sequence shown here is derived from an EMBL/GenBank/DDBJ whole genome shotgun (WGS) entry which is preliminary data.</text>
</comment>
<evidence type="ECO:0000313" key="1">
    <source>
        <dbReference type="EMBL" id="TDK36742.1"/>
    </source>
</evidence>
<proteinExistence type="predicted"/>
<dbReference type="AlphaFoldDB" id="A0A4R5UIS9"/>
<accession>A0A4R5UIS9</accession>
<dbReference type="OrthoDB" id="8420288at2"/>
<protein>
    <submittedName>
        <fullName evidence="1">Uncharacterized protein</fullName>
    </submittedName>
</protein>
<reference evidence="1 2" key="1">
    <citation type="submission" date="2019-03" db="EMBL/GenBank/DDBJ databases">
        <title>Rhizobium sp. nov., an bacterium isolated from biocrust in Mu Us Desert.</title>
        <authorList>
            <person name="Lixiong L."/>
        </authorList>
    </citation>
    <scope>NUCLEOTIDE SEQUENCE [LARGE SCALE GENOMIC DNA]</scope>
    <source>
        <strain evidence="1 2">SPY-1</strain>
    </source>
</reference>
<name>A0A4R5UIS9_9HYPH</name>
<gene>
    <name evidence="1" type="ORF">E2F50_07410</name>
</gene>
<keyword evidence="2" id="KW-1185">Reference proteome</keyword>
<dbReference type="RefSeq" id="WP_133315469.1">
    <property type="nucleotide sequence ID" value="NZ_SMTL01000002.1"/>
</dbReference>